<evidence type="ECO:0000256" key="8">
    <source>
        <dbReference type="SAM" id="Phobius"/>
    </source>
</evidence>
<keyword evidence="10" id="KW-1185">Reference proteome</keyword>
<dbReference type="RefSeq" id="WP_068593092.1">
    <property type="nucleotide sequence ID" value="NZ_LRXL01000045.1"/>
</dbReference>
<comment type="caution">
    <text evidence="9">The sequence shown here is derived from an EMBL/GenBank/DDBJ whole genome shotgun (WGS) entry which is preliminary data.</text>
</comment>
<dbReference type="EMBL" id="LRXL01000045">
    <property type="protein sequence ID" value="OAB78262.1"/>
    <property type="molecule type" value="Genomic_DNA"/>
</dbReference>
<reference evidence="9 10" key="1">
    <citation type="submission" date="2016-02" db="EMBL/GenBank/DDBJ databases">
        <title>Ulvibacter sp. LPB0005, isolated from Thais luteostoma.</title>
        <authorList>
            <person name="Shin S.-K."/>
            <person name="Yi H."/>
        </authorList>
    </citation>
    <scope>NUCLEOTIDE SEQUENCE [LARGE SCALE GENOMIC DNA]</scope>
    <source>
        <strain evidence="9 10">LPB0005</strain>
    </source>
</reference>
<gene>
    <name evidence="9" type="ORF">ULVI_12360</name>
</gene>
<dbReference type="AlphaFoldDB" id="A0A167H6E3"/>
<feature type="transmembrane region" description="Helical" evidence="8">
    <location>
        <begin position="14"/>
        <end position="33"/>
    </location>
</feature>
<feature type="transmembrane region" description="Helical" evidence="8">
    <location>
        <begin position="45"/>
        <end position="65"/>
    </location>
</feature>
<feature type="transmembrane region" description="Helical" evidence="8">
    <location>
        <begin position="80"/>
        <end position="98"/>
    </location>
</feature>
<dbReference type="PANTHER" id="PTHR20855:SF3">
    <property type="entry name" value="LD03007P"/>
    <property type="match status" value="1"/>
</dbReference>
<keyword evidence="7" id="KW-0862">Zinc</keyword>
<evidence type="ECO:0000313" key="10">
    <source>
        <dbReference type="Proteomes" id="UP000077013"/>
    </source>
</evidence>
<dbReference type="GO" id="GO:0046872">
    <property type="term" value="F:metal ion binding"/>
    <property type="evidence" value="ECO:0007669"/>
    <property type="project" value="UniProtKB-KW"/>
</dbReference>
<sequence length="214" mass="24538">MRPQTKKEERWNTLTHGLGFLLGIVGTFLLVFDKKYASISHVVSVLLYGASLLILYFSSTIYHYVEFGPKKVLFRKFDHISIYLLIAGTYSPILLIALPQSIGWLLFYIIWGFACIGIVLKVFFTGRFEIISLVLYLIMGWLIIFDILALKNITNDSGIELLIAGGVAYTGGIVFYVLDRMYFNHVIWHLFVMAGSLFHFLYIYRNIISLSILE</sequence>
<dbReference type="GO" id="GO:0140911">
    <property type="term" value="F:pore-forming activity"/>
    <property type="evidence" value="ECO:0007669"/>
    <property type="project" value="InterPro"/>
</dbReference>
<feature type="binding site" evidence="7">
    <location>
        <position position="189"/>
    </location>
    <ligand>
        <name>Zn(2+)</name>
        <dbReference type="ChEBI" id="CHEBI:29105"/>
    </ligand>
</feature>
<evidence type="ECO:0000256" key="2">
    <source>
        <dbReference type="ARBA" id="ARBA00008488"/>
    </source>
</evidence>
<keyword evidence="3" id="KW-1003">Cell membrane</keyword>
<evidence type="ECO:0000256" key="3">
    <source>
        <dbReference type="ARBA" id="ARBA00022475"/>
    </source>
</evidence>
<feature type="transmembrane region" description="Helical" evidence="8">
    <location>
        <begin position="130"/>
        <end position="149"/>
    </location>
</feature>
<keyword evidence="4 8" id="KW-0812">Transmembrane</keyword>
<evidence type="ECO:0000256" key="1">
    <source>
        <dbReference type="ARBA" id="ARBA00004651"/>
    </source>
</evidence>
<feature type="binding site" evidence="7">
    <location>
        <position position="63"/>
    </location>
    <ligand>
        <name>Zn(2+)</name>
        <dbReference type="ChEBI" id="CHEBI:29105"/>
    </ligand>
</feature>
<protein>
    <submittedName>
        <fullName evidence="9">Hemolysin III family protein</fullName>
    </submittedName>
</protein>
<dbReference type="Proteomes" id="UP000077013">
    <property type="component" value="Unassembled WGS sequence"/>
</dbReference>
<evidence type="ECO:0000313" key="9">
    <source>
        <dbReference type="EMBL" id="OAB78262.1"/>
    </source>
</evidence>
<dbReference type="GO" id="GO:0005886">
    <property type="term" value="C:plasma membrane"/>
    <property type="evidence" value="ECO:0007669"/>
    <property type="project" value="UniProtKB-SubCell"/>
</dbReference>
<evidence type="ECO:0000256" key="7">
    <source>
        <dbReference type="PIRSR" id="PIRSR604254-1"/>
    </source>
</evidence>
<name>A0A167H6E3_9FLAO</name>
<feature type="transmembrane region" description="Helical" evidence="8">
    <location>
        <begin position="105"/>
        <end position="124"/>
    </location>
</feature>
<evidence type="ECO:0000256" key="4">
    <source>
        <dbReference type="ARBA" id="ARBA00022692"/>
    </source>
</evidence>
<dbReference type="InterPro" id="IPR005744">
    <property type="entry name" value="Hy-lIII"/>
</dbReference>
<feature type="transmembrane region" description="Helical" evidence="8">
    <location>
        <begin position="185"/>
        <end position="204"/>
    </location>
</feature>
<dbReference type="Pfam" id="PF03006">
    <property type="entry name" value="HlyIII"/>
    <property type="match status" value="1"/>
</dbReference>
<accession>A0A167H6E3</accession>
<organism evidence="9 10">
    <name type="scientific">Cochleicola gelatinilyticus</name>
    <dbReference type="NCBI Taxonomy" id="1763537"/>
    <lineage>
        <taxon>Bacteria</taxon>
        <taxon>Pseudomonadati</taxon>
        <taxon>Bacteroidota</taxon>
        <taxon>Flavobacteriia</taxon>
        <taxon>Flavobacteriales</taxon>
        <taxon>Flavobacteriaceae</taxon>
        <taxon>Cochleicola</taxon>
    </lineage>
</organism>
<keyword evidence="5 8" id="KW-1133">Transmembrane helix</keyword>
<feature type="binding site" evidence="7">
    <location>
        <position position="185"/>
    </location>
    <ligand>
        <name>Zn(2+)</name>
        <dbReference type="ChEBI" id="CHEBI:29105"/>
    </ligand>
</feature>
<feature type="transmembrane region" description="Helical" evidence="8">
    <location>
        <begin position="161"/>
        <end position="179"/>
    </location>
</feature>
<dbReference type="InterPro" id="IPR004254">
    <property type="entry name" value="AdipoR/HlyIII-related"/>
</dbReference>
<evidence type="ECO:0000256" key="6">
    <source>
        <dbReference type="ARBA" id="ARBA00023136"/>
    </source>
</evidence>
<keyword evidence="7" id="KW-0479">Metal-binding</keyword>
<keyword evidence="6 8" id="KW-0472">Membrane</keyword>
<dbReference type="NCBIfam" id="TIGR01065">
    <property type="entry name" value="hlyIII"/>
    <property type="match status" value="1"/>
</dbReference>
<proteinExistence type="inferred from homology"/>
<comment type="subcellular location">
    <subcellularLocation>
        <location evidence="1">Cell membrane</location>
        <topology evidence="1">Multi-pass membrane protein</topology>
    </subcellularLocation>
</comment>
<dbReference type="OrthoDB" id="9813689at2"/>
<evidence type="ECO:0000256" key="5">
    <source>
        <dbReference type="ARBA" id="ARBA00022989"/>
    </source>
</evidence>
<comment type="similarity">
    <text evidence="2">Belongs to the UPF0073 (Hly-III) family.</text>
</comment>
<dbReference type="PANTHER" id="PTHR20855">
    <property type="entry name" value="ADIPOR/PROGESTIN RECEPTOR-RELATED"/>
    <property type="match status" value="1"/>
</dbReference>